<dbReference type="Pfam" id="PF23304">
    <property type="entry name" value="GAE_BBS1"/>
    <property type="match status" value="1"/>
</dbReference>
<evidence type="ECO:0000313" key="3">
    <source>
        <dbReference type="Proteomes" id="UP000887572"/>
    </source>
</evidence>
<name>A0A914HNC0_GLORO</name>
<dbReference type="Proteomes" id="UP000887572">
    <property type="component" value="Unplaced"/>
</dbReference>
<organism evidence="3 4">
    <name type="scientific">Globodera rostochiensis</name>
    <name type="common">Golden nematode worm</name>
    <name type="synonym">Heterodera rostochiensis</name>
    <dbReference type="NCBI Taxonomy" id="31243"/>
    <lineage>
        <taxon>Eukaryota</taxon>
        <taxon>Metazoa</taxon>
        <taxon>Ecdysozoa</taxon>
        <taxon>Nematoda</taxon>
        <taxon>Chromadorea</taxon>
        <taxon>Rhabditida</taxon>
        <taxon>Tylenchina</taxon>
        <taxon>Tylenchomorpha</taxon>
        <taxon>Tylenchoidea</taxon>
        <taxon>Heteroderidae</taxon>
        <taxon>Heteroderinae</taxon>
        <taxon>Globodera</taxon>
    </lineage>
</organism>
<dbReference type="InterPro" id="IPR056419">
    <property type="entry name" value="GAE_BBS1"/>
</dbReference>
<evidence type="ECO:0000259" key="2">
    <source>
        <dbReference type="Pfam" id="PF23304"/>
    </source>
</evidence>
<dbReference type="PANTHER" id="PTHR20870:SF0">
    <property type="entry name" value="BARDET-BIEDL SYNDROME 1 PROTEIN"/>
    <property type="match status" value="1"/>
</dbReference>
<dbReference type="GO" id="GO:0034464">
    <property type="term" value="C:BBSome"/>
    <property type="evidence" value="ECO:0007669"/>
    <property type="project" value="InterPro"/>
</dbReference>
<evidence type="ECO:0000313" key="4">
    <source>
        <dbReference type="WBParaSite" id="Gr19_v10_g310.t1"/>
    </source>
</evidence>
<dbReference type="GO" id="GO:0005813">
    <property type="term" value="C:centrosome"/>
    <property type="evidence" value="ECO:0007669"/>
    <property type="project" value="TreeGrafter"/>
</dbReference>
<dbReference type="Pfam" id="PF14779">
    <property type="entry name" value="BBS1"/>
    <property type="match status" value="1"/>
</dbReference>
<dbReference type="AlphaFoldDB" id="A0A914HNC0"/>
<dbReference type="PANTHER" id="PTHR20870">
    <property type="entry name" value="BARDET-BIEDL SYNDROME 1 PROTEIN"/>
    <property type="match status" value="1"/>
</dbReference>
<reference evidence="4" key="1">
    <citation type="submission" date="2022-11" db="UniProtKB">
        <authorList>
            <consortium name="WormBaseParasite"/>
        </authorList>
    </citation>
    <scope>IDENTIFICATION</scope>
</reference>
<sequence>MLSMLNVNTSNKWTRALWEPAAGVAATKSCVALSDLQGQHDFQLVLVDESATPSRLKLFKGLRTVIESVLADVPSGIASFVCDLGKAESTCLAVACGASLLIYRNMKPYYRYKVPQKDILPSESELWNRLKQGKIQKGQLIDGLKQLHMEHSIGVMSYQSQQLLTLDPDASTTGGGGESMQNAFIEFVLKKETRGEGDGDVQLQNVQITCLATIPRNQSQTSAVDVLILGTERGSVYFVDSQAYTLLQHNTIAAVPVKMLPVGHFDLAYRLIVCTREHDVFVLRRSGRGEFSVNSFFIREYPFDVVLCASLLVFATRKRCIVFYSLKGRRQNSIKFEHNINDIEQFYYEPKQYNGVLVALVNEIHLYVNQLRVDTIRMDHPIEWIRFGRMGREEGVLVIATVGGGLCVKIFRRVANFEESRLTTTAQRKPTKNTIELPKKSRTFVDQSLRERQNVQLLHQIYQRDWFMLKWHATKTFAELKTGRQGGGGLSLPTADSDEPIQIQYDLLGFGPLFRLKIRLVASKKLDGQNRWMAFVFNADEYIFTDRMIPIPRPLMPNRPVTLCTDIRCLHPEKQLVEEEVQMLLCREERARPVWTANFQMPLSELEII</sequence>
<dbReference type="GO" id="GO:0005113">
    <property type="term" value="F:patched binding"/>
    <property type="evidence" value="ECO:0007669"/>
    <property type="project" value="TreeGrafter"/>
</dbReference>
<dbReference type="GO" id="GO:0005930">
    <property type="term" value="C:axoneme"/>
    <property type="evidence" value="ECO:0007669"/>
    <property type="project" value="TreeGrafter"/>
</dbReference>
<dbReference type="GO" id="GO:0005119">
    <property type="term" value="F:smoothened binding"/>
    <property type="evidence" value="ECO:0007669"/>
    <property type="project" value="TreeGrafter"/>
</dbReference>
<protein>
    <submittedName>
        <fullName evidence="4">Bardet-Biedl syndrome 1 N-terminal domain-containing protein</fullName>
    </submittedName>
</protein>
<keyword evidence="3" id="KW-1185">Reference proteome</keyword>
<proteinExistence type="predicted"/>
<feature type="domain" description="Bardet-Biedl syndrome 1 N-terminal" evidence="1">
    <location>
        <begin position="13"/>
        <end position="284"/>
    </location>
</feature>
<dbReference type="InterPro" id="IPR032728">
    <property type="entry name" value="BBS1_N"/>
</dbReference>
<evidence type="ECO:0000259" key="1">
    <source>
        <dbReference type="Pfam" id="PF14779"/>
    </source>
</evidence>
<dbReference type="GO" id="GO:1905515">
    <property type="term" value="P:non-motile cilium assembly"/>
    <property type="evidence" value="ECO:0007669"/>
    <property type="project" value="InterPro"/>
</dbReference>
<dbReference type="GO" id="GO:0061512">
    <property type="term" value="P:protein localization to cilium"/>
    <property type="evidence" value="ECO:0007669"/>
    <property type="project" value="TreeGrafter"/>
</dbReference>
<dbReference type="WBParaSite" id="Gr19_v10_g310.t1">
    <property type="protein sequence ID" value="Gr19_v10_g310.t1"/>
    <property type="gene ID" value="Gr19_v10_g310"/>
</dbReference>
<accession>A0A914HNC0</accession>
<dbReference type="InterPro" id="IPR028784">
    <property type="entry name" value="BBS1"/>
</dbReference>
<feature type="domain" description="Bardet-Biedl syndrome 1 protein GAE" evidence="2">
    <location>
        <begin position="502"/>
        <end position="605"/>
    </location>
</feature>